<evidence type="ECO:0000256" key="2">
    <source>
        <dbReference type="ARBA" id="ARBA00022692"/>
    </source>
</evidence>
<comment type="subcellular location">
    <subcellularLocation>
        <location evidence="1">Membrane</location>
        <topology evidence="1">Multi-pass membrane protein</topology>
    </subcellularLocation>
</comment>
<dbReference type="InterPro" id="IPR007300">
    <property type="entry name" value="CidB/LrgB"/>
</dbReference>
<keyword evidence="7" id="KW-1185">Reference proteome</keyword>
<reference evidence="6 7" key="1">
    <citation type="submission" date="2020-07" db="EMBL/GenBank/DDBJ databases">
        <authorList>
            <person name="Feng X."/>
        </authorList>
    </citation>
    <scope>NUCLEOTIDE SEQUENCE [LARGE SCALE GENOMIC DNA]</scope>
    <source>
        <strain evidence="6 7">JCM31066</strain>
    </source>
</reference>
<evidence type="ECO:0000256" key="4">
    <source>
        <dbReference type="ARBA" id="ARBA00023136"/>
    </source>
</evidence>
<feature type="transmembrane region" description="Helical" evidence="5">
    <location>
        <begin position="36"/>
        <end position="54"/>
    </location>
</feature>
<name>A0A842HFQ5_9BACT</name>
<keyword evidence="3 5" id="KW-1133">Transmembrane helix</keyword>
<dbReference type="PANTHER" id="PTHR30249">
    <property type="entry name" value="PUTATIVE SEROTONIN TRANSPORTER"/>
    <property type="match status" value="1"/>
</dbReference>
<dbReference type="EMBL" id="JACHVB010000023">
    <property type="protein sequence ID" value="MBC2594466.1"/>
    <property type="molecule type" value="Genomic_DNA"/>
</dbReference>
<feature type="transmembrane region" description="Helical" evidence="5">
    <location>
        <begin position="141"/>
        <end position="164"/>
    </location>
</feature>
<evidence type="ECO:0000256" key="3">
    <source>
        <dbReference type="ARBA" id="ARBA00022989"/>
    </source>
</evidence>
<accession>A0A842HFQ5</accession>
<dbReference type="RefSeq" id="WP_185675450.1">
    <property type="nucleotide sequence ID" value="NZ_JACHVB010000023.1"/>
</dbReference>
<dbReference type="AlphaFoldDB" id="A0A842HFQ5"/>
<dbReference type="Pfam" id="PF04172">
    <property type="entry name" value="LrgB"/>
    <property type="match status" value="1"/>
</dbReference>
<feature type="transmembrane region" description="Helical" evidence="5">
    <location>
        <begin position="60"/>
        <end position="79"/>
    </location>
</feature>
<dbReference type="PANTHER" id="PTHR30249:SF16">
    <property type="entry name" value="INNER MEMBRANE PROTEIN"/>
    <property type="match status" value="1"/>
</dbReference>
<dbReference type="Proteomes" id="UP000546464">
    <property type="component" value="Unassembled WGS sequence"/>
</dbReference>
<evidence type="ECO:0000313" key="6">
    <source>
        <dbReference type="EMBL" id="MBC2594466.1"/>
    </source>
</evidence>
<proteinExistence type="predicted"/>
<evidence type="ECO:0000256" key="5">
    <source>
        <dbReference type="SAM" id="Phobius"/>
    </source>
</evidence>
<feature type="transmembrane region" description="Helical" evidence="5">
    <location>
        <begin position="205"/>
        <end position="226"/>
    </location>
</feature>
<keyword evidence="4 5" id="KW-0472">Membrane</keyword>
<dbReference type="GO" id="GO:0016020">
    <property type="term" value="C:membrane"/>
    <property type="evidence" value="ECO:0007669"/>
    <property type="project" value="UniProtKB-SubCell"/>
</dbReference>
<evidence type="ECO:0000313" key="7">
    <source>
        <dbReference type="Proteomes" id="UP000546464"/>
    </source>
</evidence>
<evidence type="ECO:0000256" key="1">
    <source>
        <dbReference type="ARBA" id="ARBA00004141"/>
    </source>
</evidence>
<comment type="caution">
    <text evidence="6">The sequence shown here is derived from an EMBL/GenBank/DDBJ whole genome shotgun (WGS) entry which is preliminary data.</text>
</comment>
<feature type="transmembrane region" description="Helical" evidence="5">
    <location>
        <begin position="91"/>
        <end position="112"/>
    </location>
</feature>
<feature type="transmembrane region" description="Helical" evidence="5">
    <location>
        <begin position="6"/>
        <end position="24"/>
    </location>
</feature>
<sequence length="227" mass="24508">MAPFAKALFWCVCTLAVYLAARRLHRACGRWWSSPLLVTWTACGLLIVLLRASYHEYLAGTHWLVWLLGPATIAFAIPIHRHRAMIRQHWLLLSVGVVVGSLLAIATSWAFASFFELSPELRASLLPRSITTPLAMDASRLLGGVPELTAVFTALTGLFGAAVGETLLHVLPVRSYFARGALFGMGAHGAGVAKATELGQEEGVIASLIMIFSGQFTILLVALTTLL</sequence>
<protein>
    <submittedName>
        <fullName evidence="6">LrgB family protein</fullName>
    </submittedName>
</protein>
<gene>
    <name evidence="6" type="ORF">H5P28_09370</name>
</gene>
<keyword evidence="2 5" id="KW-0812">Transmembrane</keyword>
<organism evidence="6 7">
    <name type="scientific">Ruficoccus amylovorans</name>
    <dbReference type="NCBI Taxonomy" id="1804625"/>
    <lineage>
        <taxon>Bacteria</taxon>
        <taxon>Pseudomonadati</taxon>
        <taxon>Verrucomicrobiota</taxon>
        <taxon>Opitutia</taxon>
        <taxon>Puniceicoccales</taxon>
        <taxon>Cerasicoccaceae</taxon>
        <taxon>Ruficoccus</taxon>
    </lineage>
</organism>